<keyword evidence="2" id="KW-0812">Transmembrane</keyword>
<keyword evidence="4" id="KW-1185">Reference proteome</keyword>
<keyword evidence="2" id="KW-1133">Transmembrane helix</keyword>
<reference evidence="3" key="1">
    <citation type="submission" date="2019-04" db="EMBL/GenBank/DDBJ databases">
        <title>Genome assembly of Zosterops borbonicus 15179.</title>
        <authorList>
            <person name="Leroy T."/>
            <person name="Anselmetti Y."/>
            <person name="Tilak M.-K."/>
            <person name="Nabholz B."/>
        </authorList>
    </citation>
    <scope>NUCLEOTIDE SEQUENCE</scope>
    <source>
        <strain evidence="3">HGM_15179</strain>
        <tissue evidence="3">Muscle</tissue>
    </source>
</reference>
<proteinExistence type="predicted"/>
<dbReference type="PANTHER" id="PTHR14869:SF0">
    <property type="entry name" value="MYC TARGET PROTEIN 1"/>
    <property type="match status" value="1"/>
</dbReference>
<protein>
    <recommendedName>
        <fullName evidence="5">Myc target protein 1</fullName>
    </recommendedName>
</protein>
<sequence>MQESNWDILDNERLQGKGISTTMWNQYTQANWIEGNFDQSSVCNVGIKLNCAKMCSMPFLIKHTFSVLLTFTNVTLHFGFASYKMERRCLSPRSSLGLYKPILSQFKSKGAEERIEEQSELSNHRGEGLLYTGVILVKGSIDTISNTSAGHCKVQPRQPWDIILLLGSFMSGTHGRGEARARDAAPFLASRRRSICGGLCGEPEHITIAFTVSMVIGLVIGGIIWAFLTCLSRRRASAHISQGSPSSFSRRSRPSSHGHAAGRTGFYRNSSCERRSNLSLASLTFQRQASLEQANSFPRKSSFRASTFHPFLQSPPLPVETNSQLITLTPTNTTTTLVGSTTNSLSRPEFHWSNNNLRICHSTQAPPPAYETIIKAFPES</sequence>
<dbReference type="InterPro" id="IPR029180">
    <property type="entry name" value="Myc_target_1"/>
</dbReference>
<dbReference type="PANTHER" id="PTHR14869">
    <property type="entry name" value="MYC TARGET PROTEIN 1"/>
    <property type="match status" value="1"/>
</dbReference>
<evidence type="ECO:0008006" key="5">
    <source>
        <dbReference type="Google" id="ProtNLM"/>
    </source>
</evidence>
<dbReference type="Pfam" id="PF15179">
    <property type="entry name" value="Myc_target_1"/>
    <property type="match status" value="1"/>
</dbReference>
<feature type="region of interest" description="Disordered" evidence="1">
    <location>
        <begin position="241"/>
        <end position="266"/>
    </location>
</feature>
<dbReference type="Proteomes" id="UP000796761">
    <property type="component" value="Unassembled WGS sequence"/>
</dbReference>
<dbReference type="EMBL" id="SWJQ01000005">
    <property type="protein sequence ID" value="TRZ26830.1"/>
    <property type="molecule type" value="Genomic_DNA"/>
</dbReference>
<evidence type="ECO:0000256" key="1">
    <source>
        <dbReference type="SAM" id="MobiDB-lite"/>
    </source>
</evidence>
<dbReference type="AlphaFoldDB" id="A0A8K1H0W2"/>
<keyword evidence="2" id="KW-0472">Membrane</keyword>
<dbReference type="GO" id="GO:0005654">
    <property type="term" value="C:nucleoplasm"/>
    <property type="evidence" value="ECO:0007669"/>
    <property type="project" value="TreeGrafter"/>
</dbReference>
<dbReference type="OrthoDB" id="9943706at2759"/>
<evidence type="ECO:0000313" key="3">
    <source>
        <dbReference type="EMBL" id="TRZ26830.1"/>
    </source>
</evidence>
<organism evidence="3 4">
    <name type="scientific">Zosterops borbonicus</name>
    <dbReference type="NCBI Taxonomy" id="364589"/>
    <lineage>
        <taxon>Eukaryota</taxon>
        <taxon>Metazoa</taxon>
        <taxon>Chordata</taxon>
        <taxon>Craniata</taxon>
        <taxon>Vertebrata</taxon>
        <taxon>Euteleostomi</taxon>
        <taxon>Archelosauria</taxon>
        <taxon>Archosauria</taxon>
        <taxon>Dinosauria</taxon>
        <taxon>Saurischia</taxon>
        <taxon>Theropoda</taxon>
        <taxon>Coelurosauria</taxon>
        <taxon>Aves</taxon>
        <taxon>Neognathae</taxon>
        <taxon>Neoaves</taxon>
        <taxon>Telluraves</taxon>
        <taxon>Australaves</taxon>
        <taxon>Passeriformes</taxon>
        <taxon>Sylvioidea</taxon>
        <taxon>Zosteropidae</taxon>
        <taxon>Zosterops</taxon>
    </lineage>
</organism>
<feature type="transmembrane region" description="Helical" evidence="2">
    <location>
        <begin position="206"/>
        <end position="228"/>
    </location>
</feature>
<accession>A0A8K1H0W2</accession>
<comment type="caution">
    <text evidence="3">The sequence shown here is derived from an EMBL/GenBank/DDBJ whole genome shotgun (WGS) entry which is preliminary data.</text>
</comment>
<gene>
    <name evidence="3" type="ORF">HGM15179_000300</name>
</gene>
<evidence type="ECO:0000313" key="4">
    <source>
        <dbReference type="Proteomes" id="UP000796761"/>
    </source>
</evidence>
<name>A0A8K1H0W2_9PASS</name>
<evidence type="ECO:0000256" key="2">
    <source>
        <dbReference type="SAM" id="Phobius"/>
    </source>
</evidence>